<dbReference type="Proteomes" id="UP000663870">
    <property type="component" value="Unassembled WGS sequence"/>
</dbReference>
<proteinExistence type="predicted"/>
<evidence type="ECO:0000313" key="6">
    <source>
        <dbReference type="Proteomes" id="UP000663854"/>
    </source>
</evidence>
<dbReference type="PROSITE" id="PS50097">
    <property type="entry name" value="BTB"/>
    <property type="match status" value="1"/>
</dbReference>
<evidence type="ECO:0000313" key="5">
    <source>
        <dbReference type="EMBL" id="CAF3997666.1"/>
    </source>
</evidence>
<dbReference type="InterPro" id="IPR011333">
    <property type="entry name" value="SKP1/BTB/POZ_sf"/>
</dbReference>
<evidence type="ECO:0000313" key="4">
    <source>
        <dbReference type="EMBL" id="CAF1387571.1"/>
    </source>
</evidence>
<comment type="caution">
    <text evidence="2">The sequence shown here is derived from an EMBL/GenBank/DDBJ whole genome shotgun (WGS) entry which is preliminary data.</text>
</comment>
<sequence>MSLSTTSYKLCRRPNCRQSGCTCTQTLLTRSLNRDLLSLKSKSYFSDFIIQIDECIYPVHRCILAARSNVFLTMFQQRDTIEMTSSILILNNYNSSSIDLFLQYFYSDTCIFTDEKQAEEILELADKYNVESLKILAEDYFILNKDNCIQLLILADRHTATRLKDSTLKFINNNLGQIFSSETGTADWKTFRQTYPNLVADLYEKSINLYSILLVKK</sequence>
<dbReference type="Pfam" id="PF00651">
    <property type="entry name" value="BTB"/>
    <property type="match status" value="1"/>
</dbReference>
<evidence type="ECO:0000313" key="3">
    <source>
        <dbReference type="EMBL" id="CAF1382452.1"/>
    </source>
</evidence>
<dbReference type="SUPFAM" id="SSF54695">
    <property type="entry name" value="POZ domain"/>
    <property type="match status" value="1"/>
</dbReference>
<dbReference type="PANTHER" id="PTHR24413">
    <property type="entry name" value="SPECKLE-TYPE POZ PROTEIN"/>
    <property type="match status" value="1"/>
</dbReference>
<dbReference type="Proteomes" id="UP000663864">
    <property type="component" value="Unassembled WGS sequence"/>
</dbReference>
<name>A0A814NFZ8_9BILA</name>
<dbReference type="Proteomes" id="UP000663854">
    <property type="component" value="Unassembled WGS sequence"/>
</dbReference>
<protein>
    <recommendedName>
        <fullName evidence="1">BTB domain-containing protein</fullName>
    </recommendedName>
</protein>
<dbReference type="EMBL" id="CAJNOH010000625">
    <property type="protein sequence ID" value="CAF1091080.1"/>
    <property type="molecule type" value="Genomic_DNA"/>
</dbReference>
<dbReference type="SMART" id="SM00225">
    <property type="entry name" value="BTB"/>
    <property type="match status" value="1"/>
</dbReference>
<evidence type="ECO:0000313" key="2">
    <source>
        <dbReference type="EMBL" id="CAF1091080.1"/>
    </source>
</evidence>
<dbReference type="AlphaFoldDB" id="A0A814NFZ8"/>
<dbReference type="InterPro" id="IPR000210">
    <property type="entry name" value="BTB/POZ_dom"/>
</dbReference>
<dbReference type="EMBL" id="CAJNOL010001560">
    <property type="protein sequence ID" value="CAF1382452.1"/>
    <property type="molecule type" value="Genomic_DNA"/>
</dbReference>
<evidence type="ECO:0000313" key="7">
    <source>
        <dbReference type="Proteomes" id="UP000663870"/>
    </source>
</evidence>
<gene>
    <name evidence="5" type="ORF">JBS370_LOCUS26091</name>
    <name evidence="3" type="ORF">JXQ802_LOCUS33753</name>
    <name evidence="2" type="ORF">PYM288_LOCUS19178</name>
    <name evidence="4" type="ORF">ZHD862_LOCUS32450</name>
</gene>
<reference evidence="2" key="1">
    <citation type="submission" date="2021-02" db="EMBL/GenBank/DDBJ databases">
        <authorList>
            <person name="Nowell W R."/>
        </authorList>
    </citation>
    <scope>NUCLEOTIDE SEQUENCE</scope>
</reference>
<dbReference type="CDD" id="cd18186">
    <property type="entry name" value="BTB_POZ_ZBTB_KLHL-like"/>
    <property type="match status" value="1"/>
</dbReference>
<dbReference type="Gene3D" id="3.30.710.10">
    <property type="entry name" value="Potassium Channel Kv1.1, Chain A"/>
    <property type="match status" value="1"/>
</dbReference>
<evidence type="ECO:0000259" key="1">
    <source>
        <dbReference type="PROSITE" id="PS50097"/>
    </source>
</evidence>
<feature type="domain" description="BTB" evidence="1">
    <location>
        <begin position="46"/>
        <end position="114"/>
    </location>
</feature>
<organism evidence="2 6">
    <name type="scientific">Rotaria sordida</name>
    <dbReference type="NCBI Taxonomy" id="392033"/>
    <lineage>
        <taxon>Eukaryota</taxon>
        <taxon>Metazoa</taxon>
        <taxon>Spiralia</taxon>
        <taxon>Gnathifera</taxon>
        <taxon>Rotifera</taxon>
        <taxon>Eurotatoria</taxon>
        <taxon>Bdelloidea</taxon>
        <taxon>Philodinida</taxon>
        <taxon>Philodinidae</taxon>
        <taxon>Rotaria</taxon>
    </lineage>
</organism>
<dbReference type="Gene3D" id="1.25.40.420">
    <property type="match status" value="1"/>
</dbReference>
<accession>A0A814NFZ8</accession>
<dbReference type="Proteomes" id="UP000663836">
    <property type="component" value="Unassembled WGS sequence"/>
</dbReference>
<dbReference type="EMBL" id="CAJOBD010004513">
    <property type="protein sequence ID" value="CAF3997666.1"/>
    <property type="molecule type" value="Genomic_DNA"/>
</dbReference>
<keyword evidence="7" id="KW-1185">Reference proteome</keyword>
<dbReference type="EMBL" id="CAJNOT010003506">
    <property type="protein sequence ID" value="CAF1387571.1"/>
    <property type="molecule type" value="Genomic_DNA"/>
</dbReference>